<accession>A0A8S5RR61</accession>
<evidence type="ECO:0000313" key="1">
    <source>
        <dbReference type="EMBL" id="DAE91983.1"/>
    </source>
</evidence>
<sequence>MLKSLINSEKDYLKMEFAKDWANLIVGPYRKIHKNQIKKLALLSKRLYYLDTPVPKYEYDSYFNLGFYYKDKLFVYDDEMYLEMRQYYRISLPYLHRDLEKEGSQLNQDYEKLSFEEQKITQWLTRNFINHNNSPQYLRNTLPDSFINLLRENKTNEVFVRLDRTKPTKEEDKDIINIINYYLLFKLLGN</sequence>
<name>A0A8S5RR61_9CAUD</name>
<proteinExistence type="predicted"/>
<organism evidence="1">
    <name type="scientific">Podoviridae sp. ctXdu7</name>
    <dbReference type="NCBI Taxonomy" id="2827618"/>
    <lineage>
        <taxon>Viruses</taxon>
        <taxon>Duplodnaviria</taxon>
        <taxon>Heunggongvirae</taxon>
        <taxon>Uroviricota</taxon>
        <taxon>Caudoviricetes</taxon>
    </lineage>
</organism>
<protein>
    <submittedName>
        <fullName evidence="1">Uncharacterized protein</fullName>
    </submittedName>
</protein>
<reference evidence="1" key="1">
    <citation type="journal article" date="2021" name="Proc. Natl. Acad. Sci. U.S.A.">
        <title>A Catalog of Tens of Thousands of Viruses from Human Metagenomes Reveals Hidden Associations with Chronic Diseases.</title>
        <authorList>
            <person name="Tisza M.J."/>
            <person name="Buck C.B."/>
        </authorList>
    </citation>
    <scope>NUCLEOTIDE SEQUENCE</scope>
    <source>
        <strain evidence="1">CtXdu7</strain>
    </source>
</reference>
<dbReference type="EMBL" id="BK057792">
    <property type="protein sequence ID" value="DAE91983.1"/>
    <property type="molecule type" value="Genomic_DNA"/>
</dbReference>